<dbReference type="SMART" id="SM00028">
    <property type="entry name" value="TPR"/>
    <property type="match status" value="2"/>
</dbReference>
<evidence type="ECO:0000256" key="7">
    <source>
        <dbReference type="PROSITE-ProRule" id="PRU00339"/>
    </source>
</evidence>
<keyword evidence="1" id="KW-0132">Cell division</keyword>
<dbReference type="AlphaFoldDB" id="A0A433AVP0"/>
<evidence type="ECO:0000313" key="8">
    <source>
        <dbReference type="EMBL" id="RUP06767.1"/>
    </source>
</evidence>
<evidence type="ECO:0000256" key="4">
    <source>
        <dbReference type="ARBA" id="ARBA00022786"/>
    </source>
</evidence>
<dbReference type="Proteomes" id="UP000268093">
    <property type="component" value="Unassembled WGS sequence"/>
</dbReference>
<keyword evidence="6" id="KW-0131">Cell cycle</keyword>
<protein>
    <submittedName>
        <fullName evidence="8">Uncharacterized protein</fullName>
    </submittedName>
</protein>
<keyword evidence="5 7" id="KW-0802">TPR repeat</keyword>
<evidence type="ECO:0000256" key="1">
    <source>
        <dbReference type="ARBA" id="ARBA00022618"/>
    </source>
</evidence>
<dbReference type="GO" id="GO:0005680">
    <property type="term" value="C:anaphase-promoting complex"/>
    <property type="evidence" value="ECO:0007669"/>
    <property type="project" value="UniProtKB-ARBA"/>
</dbReference>
<dbReference type="GO" id="GO:0031145">
    <property type="term" value="P:anaphase-promoting complex-dependent catabolic process"/>
    <property type="evidence" value="ECO:0007669"/>
    <property type="project" value="TreeGrafter"/>
</dbReference>
<keyword evidence="3" id="KW-0498">Mitosis</keyword>
<dbReference type="Gene3D" id="1.25.40.10">
    <property type="entry name" value="Tetratricopeptide repeat domain"/>
    <property type="match status" value="1"/>
</dbReference>
<dbReference type="InterPro" id="IPR019734">
    <property type="entry name" value="TPR_rpt"/>
</dbReference>
<accession>A0A433AVP0</accession>
<dbReference type="GO" id="GO:0005737">
    <property type="term" value="C:cytoplasm"/>
    <property type="evidence" value="ECO:0007669"/>
    <property type="project" value="TreeGrafter"/>
</dbReference>
<reference evidence="8 9" key="1">
    <citation type="journal article" date="2018" name="New Phytol.">
        <title>Phylogenomics of Endogonaceae and evolution of mycorrhizas within Mucoromycota.</title>
        <authorList>
            <person name="Chang Y."/>
            <person name="Desiro A."/>
            <person name="Na H."/>
            <person name="Sandor L."/>
            <person name="Lipzen A."/>
            <person name="Clum A."/>
            <person name="Barry K."/>
            <person name="Grigoriev I.V."/>
            <person name="Martin F.M."/>
            <person name="Stajich J.E."/>
            <person name="Smith M.E."/>
            <person name="Bonito G."/>
            <person name="Spatafora J.W."/>
        </authorList>
    </citation>
    <scope>NUCLEOTIDE SEQUENCE [LARGE SCALE GENOMIC DNA]</scope>
    <source>
        <strain evidence="8 9">GMNB39</strain>
    </source>
</reference>
<dbReference type="OrthoDB" id="10006270at2759"/>
<dbReference type="GO" id="GO:0045842">
    <property type="term" value="P:positive regulation of mitotic metaphase/anaphase transition"/>
    <property type="evidence" value="ECO:0007669"/>
    <property type="project" value="TreeGrafter"/>
</dbReference>
<dbReference type="SUPFAM" id="SSF48452">
    <property type="entry name" value="TPR-like"/>
    <property type="match status" value="1"/>
</dbReference>
<keyword evidence="2" id="KW-0677">Repeat</keyword>
<evidence type="ECO:0000256" key="3">
    <source>
        <dbReference type="ARBA" id="ARBA00022776"/>
    </source>
</evidence>
<keyword evidence="9" id="KW-1185">Reference proteome</keyword>
<dbReference type="PROSITE" id="PS50005">
    <property type="entry name" value="TPR"/>
    <property type="match status" value="2"/>
</dbReference>
<dbReference type="Pfam" id="PF00515">
    <property type="entry name" value="TPR_1"/>
    <property type="match status" value="2"/>
</dbReference>
<gene>
    <name evidence="8" type="ORF">BC936DRAFT_140263</name>
</gene>
<sequence>MLRALEIARDTRCKKNVIWETAYCNIGHLYRRMGRYDEALSYFEKVLVLNPQNASAYAAIGWIRQLRGETDEAIVCYHQALSLNPSDTYATEMLQHALDDLKHRPLFPSLPDEFQNGNMSDDDELAAEFYNGQQQGVSTSSTAVSGIFAMRQPFGGYLPGGAQRYTGNVAGSAVGMDEDGLYHDEEDDQAEMDIYEDEDEVDQGLGSGNVSFG</sequence>
<organism evidence="8 9">
    <name type="scientific">Jimgerdemannia flammicorona</name>
    <dbReference type="NCBI Taxonomy" id="994334"/>
    <lineage>
        <taxon>Eukaryota</taxon>
        <taxon>Fungi</taxon>
        <taxon>Fungi incertae sedis</taxon>
        <taxon>Mucoromycota</taxon>
        <taxon>Mucoromycotina</taxon>
        <taxon>Endogonomycetes</taxon>
        <taxon>Endogonales</taxon>
        <taxon>Endogonaceae</taxon>
        <taxon>Jimgerdemannia</taxon>
    </lineage>
</organism>
<evidence type="ECO:0000256" key="5">
    <source>
        <dbReference type="ARBA" id="ARBA00022803"/>
    </source>
</evidence>
<feature type="repeat" description="TPR" evidence="7">
    <location>
        <begin position="20"/>
        <end position="53"/>
    </location>
</feature>
<name>A0A433AVP0_9FUNG</name>
<feature type="repeat" description="TPR" evidence="7">
    <location>
        <begin position="54"/>
        <end position="87"/>
    </location>
</feature>
<dbReference type="PANTHER" id="PTHR12558:SF9">
    <property type="entry name" value="CELL DIVISION CYCLE PROTEIN 16 HOMOLOG"/>
    <property type="match status" value="1"/>
</dbReference>
<dbReference type="GO" id="GO:0016567">
    <property type="term" value="P:protein ubiquitination"/>
    <property type="evidence" value="ECO:0007669"/>
    <property type="project" value="TreeGrafter"/>
</dbReference>
<dbReference type="EMBL" id="RBNI01016722">
    <property type="protein sequence ID" value="RUP06767.1"/>
    <property type="molecule type" value="Genomic_DNA"/>
</dbReference>
<proteinExistence type="predicted"/>
<keyword evidence="4" id="KW-0833">Ubl conjugation pathway</keyword>
<dbReference type="PANTHER" id="PTHR12558">
    <property type="entry name" value="CELL DIVISION CYCLE 16,23,27"/>
    <property type="match status" value="1"/>
</dbReference>
<dbReference type="PROSITE" id="PS50293">
    <property type="entry name" value="TPR_REGION"/>
    <property type="match status" value="1"/>
</dbReference>
<dbReference type="GO" id="GO:0051301">
    <property type="term" value="P:cell division"/>
    <property type="evidence" value="ECO:0007669"/>
    <property type="project" value="UniProtKB-KW"/>
</dbReference>
<evidence type="ECO:0000256" key="2">
    <source>
        <dbReference type="ARBA" id="ARBA00022737"/>
    </source>
</evidence>
<dbReference type="InterPro" id="IPR011990">
    <property type="entry name" value="TPR-like_helical_dom_sf"/>
</dbReference>
<comment type="caution">
    <text evidence="8">The sequence shown here is derived from an EMBL/GenBank/DDBJ whole genome shotgun (WGS) entry which is preliminary data.</text>
</comment>
<evidence type="ECO:0000256" key="6">
    <source>
        <dbReference type="ARBA" id="ARBA00023306"/>
    </source>
</evidence>
<evidence type="ECO:0000313" key="9">
    <source>
        <dbReference type="Proteomes" id="UP000268093"/>
    </source>
</evidence>